<accession>A0A392S8P8</accession>
<feature type="region of interest" description="Disordered" evidence="1">
    <location>
        <begin position="1"/>
        <end position="38"/>
    </location>
</feature>
<comment type="caution">
    <text evidence="2">The sequence shown here is derived from an EMBL/GenBank/DDBJ whole genome shotgun (WGS) entry which is preliminary data.</text>
</comment>
<keyword evidence="3" id="KW-1185">Reference proteome</keyword>
<evidence type="ECO:0000313" key="2">
    <source>
        <dbReference type="EMBL" id="MCI45323.1"/>
    </source>
</evidence>
<organism evidence="2 3">
    <name type="scientific">Trifolium medium</name>
    <dbReference type="NCBI Taxonomy" id="97028"/>
    <lineage>
        <taxon>Eukaryota</taxon>
        <taxon>Viridiplantae</taxon>
        <taxon>Streptophyta</taxon>
        <taxon>Embryophyta</taxon>
        <taxon>Tracheophyta</taxon>
        <taxon>Spermatophyta</taxon>
        <taxon>Magnoliopsida</taxon>
        <taxon>eudicotyledons</taxon>
        <taxon>Gunneridae</taxon>
        <taxon>Pentapetalae</taxon>
        <taxon>rosids</taxon>
        <taxon>fabids</taxon>
        <taxon>Fabales</taxon>
        <taxon>Fabaceae</taxon>
        <taxon>Papilionoideae</taxon>
        <taxon>50 kb inversion clade</taxon>
        <taxon>NPAAA clade</taxon>
        <taxon>Hologalegina</taxon>
        <taxon>IRL clade</taxon>
        <taxon>Trifolieae</taxon>
        <taxon>Trifolium</taxon>
    </lineage>
</organism>
<protein>
    <submittedName>
        <fullName evidence="2">Uncharacterized protein</fullName>
    </submittedName>
</protein>
<dbReference type="Proteomes" id="UP000265520">
    <property type="component" value="Unassembled WGS sequence"/>
</dbReference>
<dbReference type="EMBL" id="LXQA010342564">
    <property type="protein sequence ID" value="MCI45323.1"/>
    <property type="molecule type" value="Genomic_DNA"/>
</dbReference>
<evidence type="ECO:0000313" key="3">
    <source>
        <dbReference type="Proteomes" id="UP000265520"/>
    </source>
</evidence>
<dbReference type="AlphaFoldDB" id="A0A392S8P8"/>
<proteinExistence type="predicted"/>
<reference evidence="2 3" key="1">
    <citation type="journal article" date="2018" name="Front. Plant Sci.">
        <title>Red Clover (Trifolium pratense) and Zigzag Clover (T. medium) - A Picture of Genomic Similarities and Differences.</title>
        <authorList>
            <person name="Dluhosova J."/>
            <person name="Istvanek J."/>
            <person name="Nedelnik J."/>
            <person name="Repkova J."/>
        </authorList>
    </citation>
    <scope>NUCLEOTIDE SEQUENCE [LARGE SCALE GENOMIC DNA]</scope>
    <source>
        <strain evidence="3">cv. 10/8</strain>
        <tissue evidence="2">Leaf</tissue>
    </source>
</reference>
<name>A0A392S8P8_9FABA</name>
<feature type="non-terminal residue" evidence="2">
    <location>
        <position position="1"/>
    </location>
</feature>
<evidence type="ECO:0000256" key="1">
    <source>
        <dbReference type="SAM" id="MobiDB-lite"/>
    </source>
</evidence>
<sequence length="73" mass="7295">SGGGGVAVESPTKIPGSDSNGTVTGGAEISSSGEGCGSPRSITVYLFSSPFSIVESLDMKFLGDSFTAFSNRV</sequence>